<organism evidence="1 2">
    <name type="scientific">Oceanobacillus sojae</name>
    <dbReference type="NCBI Taxonomy" id="582851"/>
    <lineage>
        <taxon>Bacteria</taxon>
        <taxon>Bacillati</taxon>
        <taxon>Bacillota</taxon>
        <taxon>Bacilli</taxon>
        <taxon>Bacillales</taxon>
        <taxon>Bacillaceae</taxon>
        <taxon>Oceanobacillus</taxon>
    </lineage>
</organism>
<gene>
    <name evidence="1" type="ORF">OSO01_41070</name>
</gene>
<keyword evidence="2" id="KW-1185">Reference proteome</keyword>
<sequence>MKQSIKTYLDISEELENASYPFEELIDDDQELNEIELEKFNKINSLIKENDDNFSNYILHNTLPEGYQEESERISQYITASHQYLYKLDEALNDLTDNISEGNFSDIDMESIIDESGTVNGREQKKIEEFLNQENIHTKAFGG</sequence>
<comment type="caution">
    <text evidence="1">The sequence shown here is derived from an EMBL/GenBank/DDBJ whole genome shotgun (WGS) entry which is preliminary data.</text>
</comment>
<dbReference type="EMBL" id="BJYM01000021">
    <property type="protein sequence ID" value="GEN89368.1"/>
    <property type="molecule type" value="Genomic_DNA"/>
</dbReference>
<protein>
    <submittedName>
        <fullName evidence="1">Uncharacterized protein</fullName>
    </submittedName>
</protein>
<evidence type="ECO:0000313" key="1">
    <source>
        <dbReference type="EMBL" id="GEN89368.1"/>
    </source>
</evidence>
<dbReference type="AlphaFoldDB" id="A0A511ZPK2"/>
<name>A0A511ZPK2_9BACI</name>
<accession>A0A511ZPK2</accession>
<dbReference type="NCBIfam" id="NF033193">
    <property type="entry name" value="lipo_NDxxF"/>
    <property type="match status" value="1"/>
</dbReference>
<proteinExistence type="predicted"/>
<dbReference type="RefSeq" id="WP_246145254.1">
    <property type="nucleotide sequence ID" value="NZ_BJYM01000021.1"/>
</dbReference>
<dbReference type="Proteomes" id="UP000321558">
    <property type="component" value="Unassembled WGS sequence"/>
</dbReference>
<reference evidence="1 2" key="1">
    <citation type="submission" date="2019-07" db="EMBL/GenBank/DDBJ databases">
        <title>Whole genome shotgun sequence of Oceanobacillus sojae NBRC 105379.</title>
        <authorList>
            <person name="Hosoyama A."/>
            <person name="Uohara A."/>
            <person name="Ohji S."/>
            <person name="Ichikawa N."/>
        </authorList>
    </citation>
    <scope>NUCLEOTIDE SEQUENCE [LARGE SCALE GENOMIC DNA]</scope>
    <source>
        <strain evidence="1 2">NBRC 105379</strain>
    </source>
</reference>
<dbReference type="InterPro" id="IPR047903">
    <property type="entry name" value="NDxxF_lipo"/>
</dbReference>
<evidence type="ECO:0000313" key="2">
    <source>
        <dbReference type="Proteomes" id="UP000321558"/>
    </source>
</evidence>